<dbReference type="SUPFAM" id="SSF89392">
    <property type="entry name" value="Prokaryotic lipoproteins and lipoprotein localization factors"/>
    <property type="match status" value="1"/>
</dbReference>
<dbReference type="PANTHER" id="PTHR35869:SF1">
    <property type="entry name" value="OUTER-MEMBRANE LIPOPROTEIN CARRIER PROTEIN"/>
    <property type="match status" value="1"/>
</dbReference>
<name>A0AA96GAX8_9BACT</name>
<dbReference type="Proteomes" id="UP001302719">
    <property type="component" value="Chromosome"/>
</dbReference>
<organism evidence="2 3">
    <name type="scientific">Candidatus Nitrospira allomarina</name>
    <dbReference type="NCBI Taxonomy" id="3020900"/>
    <lineage>
        <taxon>Bacteria</taxon>
        <taxon>Pseudomonadati</taxon>
        <taxon>Nitrospirota</taxon>
        <taxon>Nitrospiria</taxon>
        <taxon>Nitrospirales</taxon>
        <taxon>Nitrospiraceae</taxon>
        <taxon>Nitrospira</taxon>
    </lineage>
</organism>
<dbReference type="Gene3D" id="2.50.20.10">
    <property type="entry name" value="Lipoprotein localisation LolA/LolB/LppX"/>
    <property type="match status" value="1"/>
</dbReference>
<dbReference type="InterPro" id="IPR004564">
    <property type="entry name" value="OM_lipoprot_carrier_LolA-like"/>
</dbReference>
<gene>
    <name evidence="2" type="ORF">PP769_02665</name>
</gene>
<keyword evidence="2" id="KW-0449">Lipoprotein</keyword>
<keyword evidence="3" id="KW-1185">Reference proteome</keyword>
<dbReference type="AlphaFoldDB" id="A0AA96GAX8"/>
<evidence type="ECO:0000256" key="1">
    <source>
        <dbReference type="ARBA" id="ARBA00022729"/>
    </source>
</evidence>
<dbReference type="Pfam" id="PF03548">
    <property type="entry name" value="LolA"/>
    <property type="match status" value="1"/>
</dbReference>
<accession>A0AA96GAX8</accession>
<dbReference type="CDD" id="cd16325">
    <property type="entry name" value="LolA"/>
    <property type="match status" value="1"/>
</dbReference>
<dbReference type="PANTHER" id="PTHR35869">
    <property type="entry name" value="OUTER-MEMBRANE LIPOPROTEIN CARRIER PROTEIN"/>
    <property type="match status" value="1"/>
</dbReference>
<dbReference type="RefSeq" id="WP_312644841.1">
    <property type="nucleotide sequence ID" value="NZ_CP116967.1"/>
</dbReference>
<evidence type="ECO:0000313" key="3">
    <source>
        <dbReference type="Proteomes" id="UP001302719"/>
    </source>
</evidence>
<dbReference type="InterPro" id="IPR029046">
    <property type="entry name" value="LolA/LolB/LppX"/>
</dbReference>
<reference evidence="2 3" key="1">
    <citation type="submission" date="2023-01" db="EMBL/GenBank/DDBJ databases">
        <title>Cultivation and genomic characterization of new, ubiquitous marine nitrite-oxidizing bacteria from the Nitrospirales.</title>
        <authorList>
            <person name="Mueller A.J."/>
            <person name="Daebeler A."/>
            <person name="Herbold C.W."/>
            <person name="Kirkegaard R.H."/>
            <person name="Daims H."/>
        </authorList>
    </citation>
    <scope>NUCLEOTIDE SEQUENCE [LARGE SCALE GENOMIC DNA]</scope>
    <source>
        <strain evidence="2 3">VA</strain>
    </source>
</reference>
<evidence type="ECO:0000313" key="2">
    <source>
        <dbReference type="EMBL" id="WNM58689.1"/>
    </source>
</evidence>
<sequence length="229" mass="25292">MMSLPFLRWAIYLGIICFMMPVSDTSAASVSVMEDIVAKVDARYAQTKDLQADFVQETILEGFTTGFTSSGRLYLKKPGLLRWDYLHPSEEQIYVNGDQVMMYVPEHQQVVKGALTQMAASKGPLALLQGAGNLSQQFTILESADGSKDNEKFPSLTLVPKPVDQTPPTIKKIVLKLFPDTYFIQGITLFEVSGNISHVMFDHIQANTGLSSSQLTFDVPPDVVVVELP</sequence>
<dbReference type="KEGG" id="nall:PP769_02665"/>
<keyword evidence="1" id="KW-0732">Signal</keyword>
<proteinExistence type="predicted"/>
<protein>
    <submittedName>
        <fullName evidence="2">Outer membrane lipoprotein carrier protein LolA</fullName>
    </submittedName>
</protein>
<dbReference type="EMBL" id="CP116967">
    <property type="protein sequence ID" value="WNM58689.1"/>
    <property type="molecule type" value="Genomic_DNA"/>
</dbReference>